<dbReference type="GO" id="GO:0050291">
    <property type="term" value="F:sphingosine N-acyltransferase activity"/>
    <property type="evidence" value="ECO:0007669"/>
    <property type="project" value="InterPro"/>
</dbReference>
<feature type="domain" description="TLC" evidence="9">
    <location>
        <begin position="143"/>
        <end position="360"/>
    </location>
</feature>
<dbReference type="GO" id="GO:0016020">
    <property type="term" value="C:membrane"/>
    <property type="evidence" value="ECO:0007669"/>
    <property type="project" value="UniProtKB-SubCell"/>
</dbReference>
<dbReference type="PROSITE" id="PS50922">
    <property type="entry name" value="TLC"/>
    <property type="match status" value="1"/>
</dbReference>
<dbReference type="InterPro" id="IPR006634">
    <property type="entry name" value="TLC-dom"/>
</dbReference>
<dbReference type="PANTHER" id="PTHR12560">
    <property type="entry name" value="LONGEVITY ASSURANCE FACTOR 1 LAG1"/>
    <property type="match status" value="1"/>
</dbReference>
<dbReference type="Pfam" id="PF03798">
    <property type="entry name" value="TRAM_LAG1_CLN8"/>
    <property type="match status" value="1"/>
</dbReference>
<keyword evidence="4 8" id="KW-1133">Transmembrane helix</keyword>
<dbReference type="PIRSF" id="PIRSF005225">
    <property type="entry name" value="LAG1_LAC1"/>
    <property type="match status" value="1"/>
</dbReference>
<dbReference type="AlphaFoldDB" id="A0A1E4T534"/>
<evidence type="ECO:0000256" key="4">
    <source>
        <dbReference type="ARBA" id="ARBA00022989"/>
    </source>
</evidence>
<evidence type="ECO:0000256" key="1">
    <source>
        <dbReference type="ARBA" id="ARBA00004141"/>
    </source>
</evidence>
<reference evidence="11" key="1">
    <citation type="submission" date="2016-04" db="EMBL/GenBank/DDBJ databases">
        <title>Comparative genomics of biotechnologically important yeasts.</title>
        <authorList>
            <consortium name="DOE Joint Genome Institute"/>
            <person name="Riley R."/>
            <person name="Haridas S."/>
            <person name="Wolfe K.H."/>
            <person name="Lopes M.R."/>
            <person name="Hittinger C.T."/>
            <person name="Goker M."/>
            <person name="Salamov A."/>
            <person name="Wisecaver J."/>
            <person name="Long T.M."/>
            <person name="Aerts A.L."/>
            <person name="Barry K."/>
            <person name="Choi C."/>
            <person name="Clum A."/>
            <person name="Coughlan A.Y."/>
            <person name="Deshpande S."/>
            <person name="Douglass A.P."/>
            <person name="Hanson S.J."/>
            <person name="Klenk H.-P."/>
            <person name="Labutti K."/>
            <person name="Lapidus A."/>
            <person name="Lindquist E."/>
            <person name="Lipzen A."/>
            <person name="Meier-Kolthoff J.P."/>
            <person name="Ohm R.A."/>
            <person name="Otillar R.P."/>
            <person name="Pangilinan J."/>
            <person name="Peng Y."/>
            <person name="Rokas A."/>
            <person name="Rosa C.A."/>
            <person name="Scheuner C."/>
            <person name="Sibirny A.A."/>
            <person name="Slot J.C."/>
            <person name="Stielow J.B."/>
            <person name="Sun H."/>
            <person name="Kurtzman C.P."/>
            <person name="Blackwell M."/>
            <person name="Grigoriev I.V."/>
            <person name="Jeffries T.W."/>
        </authorList>
    </citation>
    <scope>NUCLEOTIDE SEQUENCE [LARGE SCALE GENOMIC DNA]</scope>
    <source>
        <strain evidence="11">NRRL YB-2248</strain>
    </source>
</reference>
<name>A0A1E4T534_9ASCO</name>
<dbReference type="PANTHER" id="PTHR12560:SF0">
    <property type="entry name" value="LD18904P"/>
    <property type="match status" value="1"/>
</dbReference>
<feature type="compositionally biased region" description="Polar residues" evidence="7">
    <location>
        <begin position="1"/>
        <end position="12"/>
    </location>
</feature>
<organism evidence="10 11">
    <name type="scientific">[Candida] arabinofermentans NRRL YB-2248</name>
    <dbReference type="NCBI Taxonomy" id="983967"/>
    <lineage>
        <taxon>Eukaryota</taxon>
        <taxon>Fungi</taxon>
        <taxon>Dikarya</taxon>
        <taxon>Ascomycota</taxon>
        <taxon>Saccharomycotina</taxon>
        <taxon>Pichiomycetes</taxon>
        <taxon>Pichiales</taxon>
        <taxon>Pichiaceae</taxon>
        <taxon>Ogataea</taxon>
        <taxon>Ogataea/Candida clade</taxon>
    </lineage>
</organism>
<sequence>MTASSINKNETSVHSRKKSPLITSESTSTSTSEKNEIVSLNSDTINEYDLIYQSEKVDRYQITIALILDLIIILSSFQYPFFEKFYKLQYNYSGTNYYDIGYDDIYLSLFIIINLSLIRSSIMIFILRPIAILFKIHNLKPIQRFKEQGWLLIYYSISWIFGFYLYLNSDYFLNNDKVYLNWPHNQLSMLFKLYYLIQTSLYIQLTFVINIEEKRKDYIQMFSHHIITSILCICSYSYYMTHIGHVILLLMDIVDVFLSLAKILKYIGCNFICDLMFLIFMLSWIILRHGVYNFVLYHTYQNASRLMGGSCELALKLNLNLNNCYPDLLFNILVFLLFGLQIITIIWLFMILKVAYKVIKGDNADDVRSDDDDM</sequence>
<feature type="transmembrane region" description="Helical" evidence="8">
    <location>
        <begin position="328"/>
        <end position="352"/>
    </location>
</feature>
<evidence type="ECO:0000256" key="2">
    <source>
        <dbReference type="ARBA" id="ARBA00009808"/>
    </source>
</evidence>
<dbReference type="OrthoDB" id="537032at2759"/>
<comment type="similarity">
    <text evidence="2">Belongs to the sphingosine N-acyltransferase family.</text>
</comment>
<feature type="transmembrane region" description="Helical" evidence="8">
    <location>
        <begin position="62"/>
        <end position="82"/>
    </location>
</feature>
<evidence type="ECO:0000313" key="11">
    <source>
        <dbReference type="Proteomes" id="UP000094801"/>
    </source>
</evidence>
<evidence type="ECO:0000256" key="3">
    <source>
        <dbReference type="ARBA" id="ARBA00022692"/>
    </source>
</evidence>
<dbReference type="EMBL" id="KV453849">
    <property type="protein sequence ID" value="ODV86873.1"/>
    <property type="molecule type" value="Genomic_DNA"/>
</dbReference>
<keyword evidence="5 6" id="KW-0472">Membrane</keyword>
<dbReference type="SMART" id="SM00724">
    <property type="entry name" value="TLC"/>
    <property type="match status" value="1"/>
</dbReference>
<evidence type="ECO:0000313" key="10">
    <source>
        <dbReference type="EMBL" id="ODV86873.1"/>
    </source>
</evidence>
<evidence type="ECO:0000256" key="8">
    <source>
        <dbReference type="SAM" id="Phobius"/>
    </source>
</evidence>
<dbReference type="Proteomes" id="UP000094801">
    <property type="component" value="Unassembled WGS sequence"/>
</dbReference>
<keyword evidence="11" id="KW-1185">Reference proteome</keyword>
<feature type="compositionally biased region" description="Low complexity" evidence="7">
    <location>
        <begin position="23"/>
        <end position="32"/>
    </location>
</feature>
<proteinExistence type="inferred from homology"/>
<dbReference type="InterPro" id="IPR016439">
    <property type="entry name" value="Lag1/Lac1-like"/>
</dbReference>
<evidence type="ECO:0000256" key="7">
    <source>
        <dbReference type="SAM" id="MobiDB-lite"/>
    </source>
</evidence>
<evidence type="ECO:0000259" key="9">
    <source>
        <dbReference type="PROSITE" id="PS50922"/>
    </source>
</evidence>
<comment type="subcellular location">
    <subcellularLocation>
        <location evidence="1">Membrane</location>
        <topology evidence="1">Multi-pass membrane protein</topology>
    </subcellularLocation>
</comment>
<evidence type="ECO:0000256" key="5">
    <source>
        <dbReference type="ARBA" id="ARBA00023136"/>
    </source>
</evidence>
<dbReference type="STRING" id="983967.A0A1E4T534"/>
<feature type="transmembrane region" description="Helical" evidence="8">
    <location>
        <begin position="271"/>
        <end position="287"/>
    </location>
</feature>
<gene>
    <name evidence="10" type="ORF">CANARDRAFT_195349</name>
</gene>
<evidence type="ECO:0000256" key="6">
    <source>
        <dbReference type="PROSITE-ProRule" id="PRU00205"/>
    </source>
</evidence>
<protein>
    <recommendedName>
        <fullName evidence="9">TLC domain-containing protein</fullName>
    </recommendedName>
</protein>
<feature type="transmembrane region" description="Helical" evidence="8">
    <location>
        <begin position="148"/>
        <end position="167"/>
    </location>
</feature>
<feature type="transmembrane region" description="Helical" evidence="8">
    <location>
        <begin position="187"/>
        <end position="209"/>
    </location>
</feature>
<feature type="transmembrane region" description="Helical" evidence="8">
    <location>
        <begin position="105"/>
        <end position="127"/>
    </location>
</feature>
<feature type="region of interest" description="Disordered" evidence="7">
    <location>
        <begin position="1"/>
        <end position="35"/>
    </location>
</feature>
<dbReference type="GO" id="GO:0046513">
    <property type="term" value="P:ceramide biosynthetic process"/>
    <property type="evidence" value="ECO:0007669"/>
    <property type="project" value="InterPro"/>
</dbReference>
<keyword evidence="3 6" id="KW-0812">Transmembrane</keyword>
<accession>A0A1E4T534</accession>